<proteinExistence type="predicted"/>
<dbReference type="Proteomes" id="UP000821845">
    <property type="component" value="Chromosome 9"/>
</dbReference>
<reference evidence="1" key="1">
    <citation type="submission" date="2020-05" db="EMBL/GenBank/DDBJ databases">
        <title>Large-scale comparative analyses of tick genomes elucidate their genetic diversity and vector capacities.</title>
        <authorList>
            <person name="Jia N."/>
            <person name="Wang J."/>
            <person name="Shi W."/>
            <person name="Du L."/>
            <person name="Sun Y."/>
            <person name="Zhan W."/>
            <person name="Jiang J."/>
            <person name="Wang Q."/>
            <person name="Zhang B."/>
            <person name="Ji P."/>
            <person name="Sakyi L.B."/>
            <person name="Cui X."/>
            <person name="Yuan T."/>
            <person name="Jiang B."/>
            <person name="Yang W."/>
            <person name="Lam T.T.-Y."/>
            <person name="Chang Q."/>
            <person name="Ding S."/>
            <person name="Wang X."/>
            <person name="Zhu J."/>
            <person name="Ruan X."/>
            <person name="Zhao L."/>
            <person name="Wei J."/>
            <person name="Que T."/>
            <person name="Du C."/>
            <person name="Cheng J."/>
            <person name="Dai P."/>
            <person name="Han X."/>
            <person name="Huang E."/>
            <person name="Gao Y."/>
            <person name="Liu J."/>
            <person name="Shao H."/>
            <person name="Ye R."/>
            <person name="Li L."/>
            <person name="Wei W."/>
            <person name="Wang X."/>
            <person name="Wang C."/>
            <person name="Yang T."/>
            <person name="Huo Q."/>
            <person name="Li W."/>
            <person name="Guo W."/>
            <person name="Chen H."/>
            <person name="Zhou L."/>
            <person name="Ni X."/>
            <person name="Tian J."/>
            <person name="Zhou Y."/>
            <person name="Sheng Y."/>
            <person name="Liu T."/>
            <person name="Pan Y."/>
            <person name="Xia L."/>
            <person name="Li J."/>
            <person name="Zhao F."/>
            <person name="Cao W."/>
        </authorList>
    </citation>
    <scope>NUCLEOTIDE SEQUENCE</scope>
    <source>
        <strain evidence="1">Hyas-2018</strain>
    </source>
</reference>
<evidence type="ECO:0000313" key="2">
    <source>
        <dbReference type="Proteomes" id="UP000821845"/>
    </source>
</evidence>
<protein>
    <submittedName>
        <fullName evidence="1">Uncharacterized protein</fullName>
    </submittedName>
</protein>
<dbReference type="EMBL" id="CM023489">
    <property type="protein sequence ID" value="KAH6923055.1"/>
    <property type="molecule type" value="Genomic_DNA"/>
</dbReference>
<accession>A0ACB7RKY6</accession>
<sequence>MRFPPARLSSANSSPPLFLYTGPHPAIAEVPPRYFLLLFHRPQSLLCCGRSAVSATFLPAEELVRLLWLDALSSNTMQPDGCSLFIVLTKRYRKERLAGVRPASDSLVRISKVAFLATQKRRAKIPSAAVQDETQDNTCVRPPLQPHYDDTYKVITRSHKHFVIMMNGCEDSVSIDRLKPAFLDATDTIPPDNKCLQDRSVGFSLEGVPVAIRRGRIGAPTHSPGSLRVHAYRTLAASSVSLGLGSTDVHDRRRERREAAERRAIAAIQQLTDTSSSPAEKAQQNGKYATSGNKTNTRKRPPIPRLPRDDRKNVVRPRNLNLRSISPGTLLATVCAQLNLPMAAIRSEDQLRINPYNNTFTISTPCDERAQLYLNLPGLRIHNVDHPVMAYLPAPDNAVRGVIYGALGNETAEDITQLCILENPNLQILSARRMGLSRAMVITFAGAKLPRIPPTQRCRRCGEEHPPPPQGEAPSCEARCIICDGAHTTGSRNCKQHFVTKPKKALHRSSPLPVTSNRYSALSASHSRDRSASFPPLEESKKVCNTTRGSSGNSNSQGQKQPEKTSSSSSSSSSQKPYKQVSWAARVSHIDARERELLECKTMNKKLLETIAQMHKVMSEMAEKKNPPPKFSPVHRPISPAAAITSHLSTSLPPANAEIINMDTDVNRATQKRQSSESIDTAAKKLAETSSEDEPVPRSKLPVTSKALERIQGRLDKHDHEINDLKVSFNRFAEETIQRFNSIDQRIEQQLQLILQSITPHNPPQHQHGAATSAP</sequence>
<keyword evidence="2" id="KW-1185">Reference proteome</keyword>
<evidence type="ECO:0000313" key="1">
    <source>
        <dbReference type="EMBL" id="KAH6923055.1"/>
    </source>
</evidence>
<name>A0ACB7RKY6_HYAAI</name>
<comment type="caution">
    <text evidence="1">The sequence shown here is derived from an EMBL/GenBank/DDBJ whole genome shotgun (WGS) entry which is preliminary data.</text>
</comment>
<organism evidence="1 2">
    <name type="scientific">Hyalomma asiaticum</name>
    <name type="common">Tick</name>
    <dbReference type="NCBI Taxonomy" id="266040"/>
    <lineage>
        <taxon>Eukaryota</taxon>
        <taxon>Metazoa</taxon>
        <taxon>Ecdysozoa</taxon>
        <taxon>Arthropoda</taxon>
        <taxon>Chelicerata</taxon>
        <taxon>Arachnida</taxon>
        <taxon>Acari</taxon>
        <taxon>Parasitiformes</taxon>
        <taxon>Ixodida</taxon>
        <taxon>Ixodoidea</taxon>
        <taxon>Ixodidae</taxon>
        <taxon>Hyalomminae</taxon>
        <taxon>Hyalomma</taxon>
    </lineage>
</organism>
<gene>
    <name evidence="1" type="ORF">HPB50_021385</name>
</gene>